<reference evidence="1" key="1">
    <citation type="journal article" date="2014" name="Genome Announc.">
        <title>De novo whole-genome sequence and genome annotation of Lichtheimia ramosa.</title>
        <authorList>
            <person name="Linde J."/>
            <person name="Schwartze V."/>
            <person name="Binder U."/>
            <person name="Lass-Florl C."/>
            <person name="Voigt K."/>
            <person name="Horn F."/>
        </authorList>
    </citation>
    <scope>NUCLEOTIDE SEQUENCE</scope>
    <source>
        <strain evidence="1">JMRC FSU:6197</strain>
    </source>
</reference>
<proteinExistence type="predicted"/>
<evidence type="ECO:0000313" key="1">
    <source>
        <dbReference type="EMBL" id="CDS08052.1"/>
    </source>
</evidence>
<sequence length="116" mass="13364">MIDPKWIDIMDMVLEMLPENELTPADLQNFFVAHASPYKTQAINITNITDNEPDTDKENMDTNVKCSLSLSLIGKVKTDREQAKKHYVLSQIISITRHVIYQAVHFRVVCLHIRVL</sequence>
<protein>
    <submittedName>
        <fullName evidence="1">Uncharacterized protein</fullName>
    </submittedName>
</protein>
<dbReference type="EMBL" id="LK023324">
    <property type="protein sequence ID" value="CDS08052.1"/>
    <property type="molecule type" value="Genomic_DNA"/>
</dbReference>
<accession>A0A077WMV8</accession>
<organism evidence="1">
    <name type="scientific">Lichtheimia ramosa</name>
    <dbReference type="NCBI Taxonomy" id="688394"/>
    <lineage>
        <taxon>Eukaryota</taxon>
        <taxon>Fungi</taxon>
        <taxon>Fungi incertae sedis</taxon>
        <taxon>Mucoromycota</taxon>
        <taxon>Mucoromycotina</taxon>
        <taxon>Mucoromycetes</taxon>
        <taxon>Mucorales</taxon>
        <taxon>Lichtheimiaceae</taxon>
        <taxon>Lichtheimia</taxon>
    </lineage>
</organism>
<name>A0A077WMV8_9FUNG</name>
<dbReference type="AlphaFoldDB" id="A0A077WMV8"/>
<gene>
    <name evidence="1" type="ORF">LRAMOSA02001</name>
</gene>